<organism evidence="1 2">
    <name type="scientific">Colletotrichum costaricense</name>
    <dbReference type="NCBI Taxonomy" id="1209916"/>
    <lineage>
        <taxon>Eukaryota</taxon>
        <taxon>Fungi</taxon>
        <taxon>Dikarya</taxon>
        <taxon>Ascomycota</taxon>
        <taxon>Pezizomycotina</taxon>
        <taxon>Sordariomycetes</taxon>
        <taxon>Hypocreomycetidae</taxon>
        <taxon>Glomerellales</taxon>
        <taxon>Glomerellaceae</taxon>
        <taxon>Colletotrichum</taxon>
        <taxon>Colletotrichum acutatum species complex</taxon>
    </lineage>
</organism>
<accession>A0AAI9YKS9</accession>
<reference evidence="1 2" key="1">
    <citation type="submission" date="2016-10" db="EMBL/GenBank/DDBJ databases">
        <title>The genome sequence of Colletotrichum fioriniae PJ7.</title>
        <authorList>
            <person name="Baroncelli R."/>
        </authorList>
    </citation>
    <scope>NUCLEOTIDE SEQUENCE [LARGE SCALE GENOMIC DNA]</scope>
    <source>
        <strain evidence="1 2">IMI 309622</strain>
    </source>
</reference>
<dbReference type="GeneID" id="85345511"/>
<dbReference type="RefSeq" id="XP_060307684.1">
    <property type="nucleotide sequence ID" value="XM_060461964.1"/>
</dbReference>
<sequence>MAQALAMAQAPWTLRQARHVFSTTSIPCPPSSSPDQLSARQARVGSIATEVCGGGGGGGGLIPFPFVSLGPSSTAKGMQRRHSQQWGPCPAGSRSIGNATVERITKPDLASFGSFLFGASTRSPTKEWRWLLREAPATHYCSRHTLLYWIPWSNLPASFPGSNMEIIDANHNRTCDTASGLAVGFELGVAGNHGNTFKQRHIYSEEEIGTWKPMNSNRNTHIGKRISLFRLYGRTPRMLLRPAPLLRRLQSGTVSRTAQRLTCSVSPQTLHLIFASDPAAPPRVGFCRRSFKNPSHGLC</sequence>
<evidence type="ECO:0000313" key="2">
    <source>
        <dbReference type="Proteomes" id="UP001240678"/>
    </source>
</evidence>
<proteinExistence type="predicted"/>
<name>A0AAI9YKS9_9PEZI</name>
<dbReference type="Proteomes" id="UP001240678">
    <property type="component" value="Unassembled WGS sequence"/>
</dbReference>
<dbReference type="AlphaFoldDB" id="A0AAI9YKS9"/>
<gene>
    <name evidence="1" type="ORF">CCOS01_13820</name>
</gene>
<evidence type="ECO:0000313" key="1">
    <source>
        <dbReference type="EMBL" id="KAK1514539.1"/>
    </source>
</evidence>
<comment type="caution">
    <text evidence="1">The sequence shown here is derived from an EMBL/GenBank/DDBJ whole genome shotgun (WGS) entry which is preliminary data.</text>
</comment>
<dbReference type="EMBL" id="MOOE01000018">
    <property type="protein sequence ID" value="KAK1514539.1"/>
    <property type="molecule type" value="Genomic_DNA"/>
</dbReference>
<protein>
    <submittedName>
        <fullName evidence="1">Uncharacterized protein</fullName>
    </submittedName>
</protein>
<keyword evidence="2" id="KW-1185">Reference proteome</keyword>